<comment type="function">
    <text evidence="6">Choline transporter.</text>
</comment>
<evidence type="ECO:0000313" key="10">
    <source>
        <dbReference type="WBParaSite" id="maker-uti_cns_0046154-snap-gene-0.11-mRNA-1"/>
    </source>
</evidence>
<keyword evidence="9" id="KW-1185">Reference proteome</keyword>
<evidence type="ECO:0000256" key="3">
    <source>
        <dbReference type="ARBA" id="ARBA00022692"/>
    </source>
</evidence>
<feature type="compositionally biased region" description="Polar residues" evidence="7">
    <location>
        <begin position="790"/>
        <end position="799"/>
    </location>
</feature>
<dbReference type="InterPro" id="IPR007603">
    <property type="entry name" value="Choline_transptr-like"/>
</dbReference>
<keyword evidence="5 6" id="KW-0472">Membrane</keyword>
<evidence type="ECO:0000256" key="4">
    <source>
        <dbReference type="ARBA" id="ARBA00022989"/>
    </source>
</evidence>
<feature type="transmembrane region" description="Helical" evidence="6">
    <location>
        <begin position="316"/>
        <end position="338"/>
    </location>
</feature>
<feature type="transmembrane region" description="Helical" evidence="6">
    <location>
        <begin position="609"/>
        <end position="629"/>
    </location>
</feature>
<name>A0A1I8J7V2_9PLAT</name>
<dbReference type="Pfam" id="PF04515">
    <property type="entry name" value="Choline_transpo"/>
    <property type="match status" value="1"/>
</dbReference>
<feature type="transmembrane region" description="Helical" evidence="6">
    <location>
        <begin position="51"/>
        <end position="73"/>
    </location>
</feature>
<proteinExistence type="inferred from homology"/>
<sequence>LLLLLLLFATMGLACGGCSSERAQLDREAGNPNESRNPLDRRRRRQTACADWPWCLVFGAFLCGLLVIAGFAFSMGDLQRIFSPFDCYGNTCGSDRNIRVPGVPLSGRDTRAEPYLFHFSDLFATNTLSVCVSQCPNRPIDSLEELKQVFLRDKINYCSYDFPLLSANATHQNKFTGPCPDTPISRMEPVYGRCITAGIRSNILPNDTVNRWKLNNIYGYLNLTPIFSLLLSDLYSVWSLLIYIFVLSGLLSGSLVAGVRIFPRLAGHAMLVSCACLCSSATALLWWVFADQKSQLDAKEAVNFPLLDLETQNEDAFLVLSIVSTVLLLVLLFCLCVVCSRARYVGPLFVQAAKCVGSVPQLCALPIVTCLLLGSLFALWLWTLAYISTSALPRSEPRMIPSITMNNSLIREPIEPCLAMDRPSWVSWLWIYHVAGLLWIGEFALACQQYVLGRVACGWYYRDERHSAKWPVAGALADLVWRRLGTVAIGSLVIAVTRLPRWALSWFHKRLRNQKACGGSDACCVRCRRLNKSALAAAALTGQPFWSAAGAASDLLGNKHASLRLAALNSAGDFVLLTAKLAVSAACTIVCTVLLMLKWSDKSIRFFPLPIVLVATFAFLVAHCFLSVFEFVIDAIFICFSYDLGTNDGSPGREQFMTDDLKNLVLDTCDAMTSNLPLGSIGNSSSRRQAAAATMPLTSSGVQQENGAKNAAVDDEAAAHLRLSELEDLDQMEDVPDIALQPQGRPDSSLPMRRMQAPTASQEADDDLRSLRTPASTPMRSAGGPADQGSGDNAQSKTV</sequence>
<organism evidence="9 10">
    <name type="scientific">Macrostomum lignano</name>
    <dbReference type="NCBI Taxonomy" id="282301"/>
    <lineage>
        <taxon>Eukaryota</taxon>
        <taxon>Metazoa</taxon>
        <taxon>Spiralia</taxon>
        <taxon>Lophotrochozoa</taxon>
        <taxon>Platyhelminthes</taxon>
        <taxon>Rhabditophora</taxon>
        <taxon>Macrostomorpha</taxon>
        <taxon>Macrostomida</taxon>
        <taxon>Macrostomidae</taxon>
        <taxon>Macrostomum</taxon>
    </lineage>
</organism>
<feature type="transmembrane region" description="Helical" evidence="6">
    <location>
        <begin position="359"/>
        <end position="382"/>
    </location>
</feature>
<evidence type="ECO:0000256" key="6">
    <source>
        <dbReference type="RuleBase" id="RU368066"/>
    </source>
</evidence>
<feature type="chain" id="PRO_5009321545" description="Choline transporter-like protein" evidence="8">
    <location>
        <begin position="17"/>
        <end position="799"/>
    </location>
</feature>
<dbReference type="GO" id="GO:0022857">
    <property type="term" value="F:transmembrane transporter activity"/>
    <property type="evidence" value="ECO:0007669"/>
    <property type="project" value="UniProtKB-UniRule"/>
</dbReference>
<dbReference type="WBParaSite" id="maker-uti_cns_0046154-snap-gene-0.11-mRNA-1">
    <property type="protein sequence ID" value="maker-uti_cns_0046154-snap-gene-0.11-mRNA-1"/>
    <property type="gene ID" value="maker-uti_cns_0046154-snap-gene-0.11"/>
</dbReference>
<feature type="transmembrane region" description="Helical" evidence="6">
    <location>
        <begin position="241"/>
        <end position="262"/>
    </location>
</feature>
<feature type="signal peptide" evidence="8">
    <location>
        <begin position="1"/>
        <end position="16"/>
    </location>
</feature>
<dbReference type="PANTHER" id="PTHR12385:SF12">
    <property type="entry name" value="CHOLINE TRANSPORTER-LIKE PROTEIN"/>
    <property type="match status" value="1"/>
</dbReference>
<evidence type="ECO:0000256" key="5">
    <source>
        <dbReference type="ARBA" id="ARBA00023136"/>
    </source>
</evidence>
<feature type="region of interest" description="Disordered" evidence="7">
    <location>
        <begin position="739"/>
        <end position="799"/>
    </location>
</feature>
<evidence type="ECO:0000256" key="8">
    <source>
        <dbReference type="SAM" id="SignalP"/>
    </source>
</evidence>
<keyword evidence="3 6" id="KW-0812">Transmembrane</keyword>
<dbReference type="GO" id="GO:0005886">
    <property type="term" value="C:plasma membrane"/>
    <property type="evidence" value="ECO:0007669"/>
    <property type="project" value="UniProtKB-SubCell"/>
</dbReference>
<dbReference type="AlphaFoldDB" id="A0A1I8J7V2"/>
<feature type="transmembrane region" description="Helical" evidence="6">
    <location>
        <begin position="430"/>
        <end position="452"/>
    </location>
</feature>
<keyword evidence="8" id="KW-0732">Signal</keyword>
<keyword evidence="4 6" id="KW-1133">Transmembrane helix</keyword>
<protein>
    <recommendedName>
        <fullName evidence="6">Choline transporter-like protein</fullName>
    </recommendedName>
</protein>
<evidence type="ECO:0000256" key="1">
    <source>
        <dbReference type="ARBA" id="ARBA00004141"/>
    </source>
</evidence>
<evidence type="ECO:0000256" key="7">
    <source>
        <dbReference type="SAM" id="MobiDB-lite"/>
    </source>
</evidence>
<comment type="subcellular location">
    <subcellularLocation>
        <location evidence="6">Cell membrane</location>
        <topology evidence="6">Multi-pass membrane protein</topology>
    </subcellularLocation>
    <subcellularLocation>
        <location evidence="1">Membrane</location>
        <topology evidence="1">Multi-pass membrane protein</topology>
    </subcellularLocation>
</comment>
<feature type="transmembrane region" description="Helical" evidence="6">
    <location>
        <begin position="269"/>
        <end position="289"/>
    </location>
</feature>
<evidence type="ECO:0000313" key="9">
    <source>
        <dbReference type="Proteomes" id="UP000095280"/>
    </source>
</evidence>
<comment type="similarity">
    <text evidence="2 6">Belongs to the CTL (choline transporter-like) family.</text>
</comment>
<evidence type="ECO:0000256" key="2">
    <source>
        <dbReference type="ARBA" id="ARBA00007168"/>
    </source>
</evidence>
<feature type="transmembrane region" description="Helical" evidence="6">
    <location>
        <begin position="574"/>
        <end position="597"/>
    </location>
</feature>
<dbReference type="PANTHER" id="PTHR12385">
    <property type="entry name" value="CHOLINE TRANSPORTER-LIKE (SLC FAMILY 44)"/>
    <property type="match status" value="1"/>
</dbReference>
<feature type="compositionally biased region" description="Polar residues" evidence="7">
    <location>
        <begin position="696"/>
        <end position="707"/>
    </location>
</feature>
<dbReference type="Proteomes" id="UP000095280">
    <property type="component" value="Unplaced"/>
</dbReference>
<feature type="region of interest" description="Disordered" evidence="7">
    <location>
        <begin position="689"/>
        <end position="712"/>
    </location>
</feature>
<reference evidence="10" key="1">
    <citation type="submission" date="2016-11" db="UniProtKB">
        <authorList>
            <consortium name="WormBaseParasite"/>
        </authorList>
    </citation>
    <scope>IDENTIFICATION</scope>
</reference>
<accession>A0A1I8J7V2</accession>